<proteinExistence type="predicted"/>
<gene>
    <name evidence="1" type="ORF">COCVIDRAFT_31931</name>
</gene>
<dbReference type="AlphaFoldDB" id="W7DXH2"/>
<keyword evidence="2" id="KW-1185">Reference proteome</keyword>
<dbReference type="RefSeq" id="XP_014550290.1">
    <property type="nucleotide sequence ID" value="XM_014694804.1"/>
</dbReference>
<dbReference type="EMBL" id="KI968901">
    <property type="protein sequence ID" value="EUN20716.1"/>
    <property type="molecule type" value="Genomic_DNA"/>
</dbReference>
<dbReference type="HOGENOM" id="CLU_946610_0_0_1"/>
<evidence type="ECO:0000313" key="2">
    <source>
        <dbReference type="Proteomes" id="UP000054337"/>
    </source>
</evidence>
<protein>
    <submittedName>
        <fullName evidence="1">Uncharacterized protein</fullName>
    </submittedName>
</protein>
<sequence length="294" mass="34329">MDIVSEKLHSKHHLEDIDLILEEMKKDHKYQIREEIEELNRTLSWKEIKEINEIILWVMTSQVELTLADMSAVLACGSSNESDQIQFRLNEIKHQILKSKSSYSRSATGSTGSVQPVEAEIELVYQFLKNVSPKRDDYDKKALDRVLWSHRLNDMKATISYDKENAHLKIALTCLQVFARKCDEYTEQLLPYARTYLLHPLSRAKPGKVNIMLKAELGKSLVKLFQDPLCIDKMFCSKMEHMGHTTWLETEDIWLRKNCECWLYTDEGVKEVLKWFSDSDTTSAVSKQRQRLNQ</sequence>
<evidence type="ECO:0000313" key="1">
    <source>
        <dbReference type="EMBL" id="EUN20716.1"/>
    </source>
</evidence>
<accession>W7DXH2</accession>
<dbReference type="GeneID" id="26254916"/>
<organism evidence="1 2">
    <name type="scientific">Bipolaris victoriae (strain FI3)</name>
    <name type="common">Victoria blight of oats agent</name>
    <name type="synonym">Cochliobolus victoriae</name>
    <dbReference type="NCBI Taxonomy" id="930091"/>
    <lineage>
        <taxon>Eukaryota</taxon>
        <taxon>Fungi</taxon>
        <taxon>Dikarya</taxon>
        <taxon>Ascomycota</taxon>
        <taxon>Pezizomycotina</taxon>
        <taxon>Dothideomycetes</taxon>
        <taxon>Pleosporomycetidae</taxon>
        <taxon>Pleosporales</taxon>
        <taxon>Pleosporineae</taxon>
        <taxon>Pleosporaceae</taxon>
        <taxon>Bipolaris</taxon>
    </lineage>
</organism>
<name>W7DXH2_BIPV3</name>
<dbReference type="Proteomes" id="UP000054337">
    <property type="component" value="Unassembled WGS sequence"/>
</dbReference>
<reference evidence="1 2" key="1">
    <citation type="journal article" date="2013" name="PLoS Genet.">
        <title>Comparative genome structure, secondary metabolite, and effector coding capacity across Cochliobolus pathogens.</title>
        <authorList>
            <person name="Condon B.J."/>
            <person name="Leng Y."/>
            <person name="Wu D."/>
            <person name="Bushley K.E."/>
            <person name="Ohm R.A."/>
            <person name="Otillar R."/>
            <person name="Martin J."/>
            <person name="Schackwitz W."/>
            <person name="Grimwood J."/>
            <person name="MohdZainudin N."/>
            <person name="Xue C."/>
            <person name="Wang R."/>
            <person name="Manning V.A."/>
            <person name="Dhillon B."/>
            <person name="Tu Z.J."/>
            <person name="Steffenson B.J."/>
            <person name="Salamov A."/>
            <person name="Sun H."/>
            <person name="Lowry S."/>
            <person name="LaButti K."/>
            <person name="Han J."/>
            <person name="Copeland A."/>
            <person name="Lindquist E."/>
            <person name="Barry K."/>
            <person name="Schmutz J."/>
            <person name="Baker S.E."/>
            <person name="Ciuffetti L.M."/>
            <person name="Grigoriev I.V."/>
            <person name="Zhong S."/>
            <person name="Turgeon B.G."/>
        </authorList>
    </citation>
    <scope>NUCLEOTIDE SEQUENCE [LARGE SCALE GENOMIC DNA]</scope>
    <source>
        <strain evidence="1 2">FI3</strain>
    </source>
</reference>